<accession>A0A8T0J798</accession>
<proteinExistence type="predicted"/>
<feature type="compositionally biased region" description="Basic residues" evidence="1">
    <location>
        <begin position="1"/>
        <end position="12"/>
    </location>
</feature>
<dbReference type="Proteomes" id="UP000822688">
    <property type="component" value="Chromosome 1"/>
</dbReference>
<gene>
    <name evidence="2" type="ORF">KC19_1G201100</name>
</gene>
<protein>
    <submittedName>
        <fullName evidence="2">Uncharacterized protein</fullName>
    </submittedName>
</protein>
<evidence type="ECO:0000313" key="3">
    <source>
        <dbReference type="Proteomes" id="UP000822688"/>
    </source>
</evidence>
<keyword evidence="3" id="KW-1185">Reference proteome</keyword>
<reference evidence="2" key="1">
    <citation type="submission" date="2020-06" db="EMBL/GenBank/DDBJ databases">
        <title>WGS assembly of Ceratodon purpureus strain R40.</title>
        <authorList>
            <person name="Carey S.B."/>
            <person name="Jenkins J."/>
            <person name="Shu S."/>
            <person name="Lovell J.T."/>
            <person name="Sreedasyam A."/>
            <person name="Maumus F."/>
            <person name="Tiley G.P."/>
            <person name="Fernandez-Pozo N."/>
            <person name="Barry K."/>
            <person name="Chen C."/>
            <person name="Wang M."/>
            <person name="Lipzen A."/>
            <person name="Daum C."/>
            <person name="Saski C.A."/>
            <person name="Payton A.C."/>
            <person name="Mcbreen J.C."/>
            <person name="Conrad R.E."/>
            <person name="Kollar L.M."/>
            <person name="Olsson S."/>
            <person name="Huttunen S."/>
            <person name="Landis J.B."/>
            <person name="Wickett N.J."/>
            <person name="Johnson M.G."/>
            <person name="Rensing S.A."/>
            <person name="Grimwood J."/>
            <person name="Schmutz J."/>
            <person name="Mcdaniel S.F."/>
        </authorList>
    </citation>
    <scope>NUCLEOTIDE SEQUENCE</scope>
    <source>
        <strain evidence="2">R40</strain>
    </source>
</reference>
<sequence length="134" mass="15233">MPPTPHHLHTHSLHPSNAIPRPSSSTPQLTFTWANTTTSRSRTHLPRSHHITSHRPCTAPHCTALHCNPMLTLRILQKRSPTEGRYVWGPGKLWMPGTVRDLVTLVDETEMRLEMSGTRRLEVRPRLVMRGTVS</sequence>
<dbReference type="EMBL" id="CM026421">
    <property type="protein sequence ID" value="KAG0591774.1"/>
    <property type="molecule type" value="Genomic_DNA"/>
</dbReference>
<feature type="region of interest" description="Disordered" evidence="1">
    <location>
        <begin position="1"/>
        <end position="27"/>
    </location>
</feature>
<organism evidence="2 3">
    <name type="scientific">Ceratodon purpureus</name>
    <name type="common">Fire moss</name>
    <name type="synonym">Dicranum purpureum</name>
    <dbReference type="NCBI Taxonomy" id="3225"/>
    <lineage>
        <taxon>Eukaryota</taxon>
        <taxon>Viridiplantae</taxon>
        <taxon>Streptophyta</taxon>
        <taxon>Embryophyta</taxon>
        <taxon>Bryophyta</taxon>
        <taxon>Bryophytina</taxon>
        <taxon>Bryopsida</taxon>
        <taxon>Dicranidae</taxon>
        <taxon>Pseudoditrichales</taxon>
        <taxon>Ditrichaceae</taxon>
        <taxon>Ceratodon</taxon>
    </lineage>
</organism>
<name>A0A8T0J798_CERPU</name>
<evidence type="ECO:0000256" key="1">
    <source>
        <dbReference type="SAM" id="MobiDB-lite"/>
    </source>
</evidence>
<evidence type="ECO:0000313" key="2">
    <source>
        <dbReference type="EMBL" id="KAG0591774.1"/>
    </source>
</evidence>
<dbReference type="AlphaFoldDB" id="A0A8T0J798"/>
<comment type="caution">
    <text evidence="2">The sequence shown here is derived from an EMBL/GenBank/DDBJ whole genome shotgun (WGS) entry which is preliminary data.</text>
</comment>